<gene>
    <name evidence="4" type="ORF">F0357_23475</name>
</gene>
<feature type="domain" description="Solute-binding protein family 3/N-terminal" evidence="3">
    <location>
        <begin position="40"/>
        <end position="271"/>
    </location>
</feature>
<dbReference type="SMART" id="SM00062">
    <property type="entry name" value="PBPb"/>
    <property type="match status" value="1"/>
</dbReference>
<dbReference type="Proteomes" id="UP000332515">
    <property type="component" value="Unassembled WGS sequence"/>
</dbReference>
<sequence>MPKRLRPERLAALFGFVIAAAGFATPAAAQTVPDLVSTDTLRVCGSPAAMPFSDRKKEGFENKIADIVGEELGLPVRYYWLSQGPGFVRNTLQAGYCDVIMGYVMGGDPALTTNPYYRSVYVLVVKPDGPLAGVTRLSDPLLKGKHLGVIAATPVVDHLQANGLLDETRSYSLLVDREYQSPAEDMLKDLEAGKIDGALLWGPIGGYFAGQAQPKLKVVPLVNETARPPLEFRISFGIRQGENDWKHRLNAIIVKRQSDFNKILASYGVPLIGFDGKLMAGP</sequence>
<evidence type="ECO:0000256" key="2">
    <source>
        <dbReference type="SAM" id="SignalP"/>
    </source>
</evidence>
<comment type="caution">
    <text evidence="4">The sequence shown here is derived from an EMBL/GenBank/DDBJ whole genome shotgun (WGS) entry which is preliminary data.</text>
</comment>
<dbReference type="InterPro" id="IPR001638">
    <property type="entry name" value="Solute-binding_3/MltF_N"/>
</dbReference>
<organism evidence="4 5">
    <name type="scientific">Segnochrobactrum spirostomi</name>
    <dbReference type="NCBI Taxonomy" id="2608987"/>
    <lineage>
        <taxon>Bacteria</taxon>
        <taxon>Pseudomonadati</taxon>
        <taxon>Pseudomonadota</taxon>
        <taxon>Alphaproteobacteria</taxon>
        <taxon>Hyphomicrobiales</taxon>
        <taxon>Segnochrobactraceae</taxon>
        <taxon>Segnochrobactrum</taxon>
    </lineage>
</organism>
<evidence type="ECO:0000256" key="1">
    <source>
        <dbReference type="ARBA" id="ARBA00022729"/>
    </source>
</evidence>
<feature type="chain" id="PRO_5025563536" evidence="2">
    <location>
        <begin position="30"/>
        <end position="282"/>
    </location>
</feature>
<dbReference type="SUPFAM" id="SSF53850">
    <property type="entry name" value="Periplasmic binding protein-like II"/>
    <property type="match status" value="1"/>
</dbReference>
<evidence type="ECO:0000313" key="4">
    <source>
        <dbReference type="EMBL" id="MQT15559.1"/>
    </source>
</evidence>
<evidence type="ECO:0000313" key="5">
    <source>
        <dbReference type="Proteomes" id="UP000332515"/>
    </source>
</evidence>
<evidence type="ECO:0000259" key="3">
    <source>
        <dbReference type="SMART" id="SM00062"/>
    </source>
</evidence>
<dbReference type="PANTHER" id="PTHR35936">
    <property type="entry name" value="MEMBRANE-BOUND LYTIC MUREIN TRANSGLYCOSYLASE F"/>
    <property type="match status" value="1"/>
</dbReference>
<feature type="signal peptide" evidence="2">
    <location>
        <begin position="1"/>
        <end position="29"/>
    </location>
</feature>
<dbReference type="EMBL" id="VWNA01000003">
    <property type="protein sequence ID" value="MQT15559.1"/>
    <property type="molecule type" value="Genomic_DNA"/>
</dbReference>
<dbReference type="NCBIfam" id="TIGR03871">
    <property type="entry name" value="ABC_peri_MoxJ_2"/>
    <property type="match status" value="1"/>
</dbReference>
<accession>A0A6A7YDR1</accession>
<keyword evidence="1 2" id="KW-0732">Signal</keyword>
<keyword evidence="5" id="KW-1185">Reference proteome</keyword>
<reference evidence="4 5" key="1">
    <citation type="submission" date="2019-09" db="EMBL/GenBank/DDBJ databases">
        <title>Segnochrobactrum spirostomi gen. nov., sp. nov., isolated from the ciliate Spirostomum cf. yagiui and description of a novel family, Segnochrobactraceae fam. nov. within the order Rhizobiales of the class Alphaproteobacteria.</title>
        <authorList>
            <person name="Akter S."/>
            <person name="Shazib S.U.A."/>
            <person name="Shin M.K."/>
        </authorList>
    </citation>
    <scope>NUCLEOTIDE SEQUENCE [LARGE SCALE GENOMIC DNA]</scope>
    <source>
        <strain evidence="4 5">Sp-1</strain>
    </source>
</reference>
<dbReference type="AlphaFoldDB" id="A0A6A7YDR1"/>
<dbReference type="InterPro" id="IPR022448">
    <property type="entry name" value="Quinoprotein_dehydrogenase"/>
</dbReference>
<name>A0A6A7YDR1_9HYPH</name>
<dbReference type="RefSeq" id="WP_153491146.1">
    <property type="nucleotide sequence ID" value="NZ_VWNA01000003.1"/>
</dbReference>
<dbReference type="Gene3D" id="3.40.190.10">
    <property type="entry name" value="Periplasmic binding protein-like II"/>
    <property type="match status" value="2"/>
</dbReference>
<protein>
    <submittedName>
        <fullName evidence="4">Quinoprotein dehydrogenase-associated putative ABC transporter substrate-binding protein</fullName>
    </submittedName>
</protein>
<proteinExistence type="predicted"/>
<dbReference type="PANTHER" id="PTHR35936:SF17">
    <property type="entry name" value="ARGININE-BINDING EXTRACELLULAR PROTEIN ARTP"/>
    <property type="match status" value="1"/>
</dbReference>